<dbReference type="EMBL" id="JYNE01000028">
    <property type="protein sequence ID" value="KNH01020.1"/>
    <property type="molecule type" value="Genomic_DNA"/>
</dbReference>
<keyword evidence="1" id="KW-1133">Transmembrane helix</keyword>
<accession>A0A0L1KAG0</accession>
<dbReference type="RefSeq" id="WP_050601761.1">
    <property type="nucleotide sequence ID" value="NZ_JYNE01000028.1"/>
</dbReference>
<sequence length="99" mass="10911">MTIPTDGGSAVFDRFDRIEALLHRYPAIAETERAELKRWFTKEATAFEVASLSSKDELRANYRAFRAEHVDRLTTAELAAIIIASVVLLGAIAFVALSG</sequence>
<keyword evidence="1" id="KW-0812">Transmembrane</keyword>
<dbReference type="AlphaFoldDB" id="A0A0L1KAG0"/>
<name>A0A0L1KAG0_9SPHN</name>
<evidence type="ECO:0000256" key="1">
    <source>
        <dbReference type="SAM" id="Phobius"/>
    </source>
</evidence>
<organism evidence="2 3">
    <name type="scientific">Qipengyuania citrea LAMA 915</name>
    <dbReference type="NCBI Taxonomy" id="1306953"/>
    <lineage>
        <taxon>Bacteria</taxon>
        <taxon>Pseudomonadati</taxon>
        <taxon>Pseudomonadota</taxon>
        <taxon>Alphaproteobacteria</taxon>
        <taxon>Sphingomonadales</taxon>
        <taxon>Erythrobacteraceae</taxon>
        <taxon>Qipengyuania</taxon>
    </lineage>
</organism>
<feature type="transmembrane region" description="Helical" evidence="1">
    <location>
        <begin position="78"/>
        <end position="97"/>
    </location>
</feature>
<proteinExistence type="predicted"/>
<protein>
    <submittedName>
        <fullName evidence="2">Uncharacterized protein</fullName>
    </submittedName>
</protein>
<keyword evidence="1" id="KW-0472">Membrane</keyword>
<comment type="caution">
    <text evidence="2">The sequence shown here is derived from an EMBL/GenBank/DDBJ whole genome shotgun (WGS) entry which is preliminary data.</text>
</comment>
<dbReference type="PATRIC" id="fig|1306953.7.peg.1691"/>
<evidence type="ECO:0000313" key="2">
    <source>
        <dbReference type="EMBL" id="KNH01020.1"/>
    </source>
</evidence>
<evidence type="ECO:0000313" key="3">
    <source>
        <dbReference type="Proteomes" id="UP000037446"/>
    </source>
</evidence>
<reference evidence="2" key="1">
    <citation type="submission" date="2015-02" db="EMBL/GenBank/DDBJ databases">
        <authorList>
            <person name="Chooi Y.-H."/>
        </authorList>
    </citation>
    <scope>NUCLEOTIDE SEQUENCE [LARGE SCALE GENOMIC DNA]</scope>
    <source>
        <strain evidence="2">LAMA 915</strain>
    </source>
</reference>
<dbReference type="STRING" id="1306953.J121_1648"/>
<gene>
    <name evidence="2" type="ORF">J121_1648</name>
</gene>
<dbReference type="Proteomes" id="UP000037446">
    <property type="component" value="Unassembled WGS sequence"/>
</dbReference>